<accession>A0A1B9G7S6</accession>
<evidence type="ECO:0000313" key="3">
    <source>
        <dbReference type="EMBL" id="WVW81232.1"/>
    </source>
</evidence>
<evidence type="ECO:0000256" key="1">
    <source>
        <dbReference type="SAM" id="SignalP"/>
    </source>
</evidence>
<proteinExistence type="predicted"/>
<reference evidence="2" key="1">
    <citation type="submission" date="2013-07" db="EMBL/GenBank/DDBJ databases">
        <title>The Genome Sequence of Cryptococcus bestiolae CBS10118.</title>
        <authorList>
            <consortium name="The Broad Institute Genome Sequencing Platform"/>
            <person name="Cuomo C."/>
            <person name="Litvintseva A."/>
            <person name="Chen Y."/>
            <person name="Heitman J."/>
            <person name="Sun S."/>
            <person name="Springer D."/>
            <person name="Dromer F."/>
            <person name="Young S.K."/>
            <person name="Zeng Q."/>
            <person name="Gargeya S."/>
            <person name="Fitzgerald M."/>
            <person name="Abouelleil A."/>
            <person name="Alvarado L."/>
            <person name="Berlin A.M."/>
            <person name="Chapman S.B."/>
            <person name="Dewar J."/>
            <person name="Goldberg J."/>
            <person name="Griggs A."/>
            <person name="Gujja S."/>
            <person name="Hansen M."/>
            <person name="Howarth C."/>
            <person name="Imamovic A."/>
            <person name="Larimer J."/>
            <person name="McCowan C."/>
            <person name="Murphy C."/>
            <person name="Pearson M."/>
            <person name="Priest M."/>
            <person name="Roberts A."/>
            <person name="Saif S."/>
            <person name="Shea T."/>
            <person name="Sykes S."/>
            <person name="Wortman J."/>
            <person name="Nusbaum C."/>
            <person name="Birren B."/>
        </authorList>
    </citation>
    <scope>NUCLEOTIDE SEQUENCE [LARGE SCALE GENOMIC DNA]</scope>
    <source>
        <strain evidence="2">CBS 10118</strain>
    </source>
</reference>
<dbReference type="GeneID" id="30206321"/>
<protein>
    <recommendedName>
        <fullName evidence="5">Ig-like domain-containing protein</fullName>
    </recommendedName>
</protein>
<sequence>MSYKTALFALVALLASPSARAQSTVSSSDGTVYDCSDQPSAIPAYSDACPQYLTTNTGSQWPLSEVSVSAIYNGAPTSYSSSASGDIYMVCNWRDPSNSGNLLGCKYDGGAATGSKFSSGTLYNGAGTGIQQACPTIQYDKPRPSPGLNYRKRLLPTTQFACPTTQTTDGGFLITVDYVTNNDYQSTFCTFHVGSSNIGCTYQTDGTLQYAQAQCPTQLCQAAKPYTRRRRGLPQPADRLQTSREQIIARRKAATA</sequence>
<evidence type="ECO:0000313" key="2">
    <source>
        <dbReference type="EMBL" id="OCF27087.1"/>
    </source>
</evidence>
<reference evidence="2" key="3">
    <citation type="submission" date="2014-01" db="EMBL/GenBank/DDBJ databases">
        <title>Evolution of pathogenesis and genome organization in the Tremellales.</title>
        <authorList>
            <person name="Cuomo C."/>
            <person name="Litvintseva A."/>
            <person name="Heitman J."/>
            <person name="Chen Y."/>
            <person name="Sun S."/>
            <person name="Springer D."/>
            <person name="Dromer F."/>
            <person name="Young S."/>
            <person name="Zeng Q."/>
            <person name="Chapman S."/>
            <person name="Gujja S."/>
            <person name="Saif S."/>
            <person name="Birren B."/>
        </authorList>
    </citation>
    <scope>NUCLEOTIDE SEQUENCE</scope>
    <source>
        <strain evidence="2">CBS 10118</strain>
    </source>
</reference>
<gene>
    <name evidence="2" type="ORF">I302_01922</name>
    <name evidence="3" type="ORF">I302_103223</name>
</gene>
<feature type="chain" id="PRO_5042334884" description="Ig-like domain-containing protein" evidence="1">
    <location>
        <begin position="22"/>
        <end position="256"/>
    </location>
</feature>
<dbReference type="EMBL" id="CP144542">
    <property type="protein sequence ID" value="WVW81232.1"/>
    <property type="molecule type" value="Genomic_DNA"/>
</dbReference>
<dbReference type="Proteomes" id="UP000092730">
    <property type="component" value="Chromosome 2"/>
</dbReference>
<dbReference type="RefSeq" id="XP_019048157.1">
    <property type="nucleotide sequence ID" value="XM_019188595.1"/>
</dbReference>
<evidence type="ECO:0000313" key="4">
    <source>
        <dbReference type="Proteomes" id="UP000092730"/>
    </source>
</evidence>
<dbReference type="EMBL" id="KI894019">
    <property type="protein sequence ID" value="OCF27087.1"/>
    <property type="molecule type" value="Genomic_DNA"/>
</dbReference>
<dbReference type="AlphaFoldDB" id="A0A1B9G7S6"/>
<keyword evidence="1" id="KW-0732">Signal</keyword>
<feature type="signal peptide" evidence="1">
    <location>
        <begin position="1"/>
        <end position="21"/>
    </location>
</feature>
<dbReference type="KEGG" id="kbi:30206321"/>
<keyword evidence="4" id="KW-1185">Reference proteome</keyword>
<evidence type="ECO:0008006" key="5">
    <source>
        <dbReference type="Google" id="ProtNLM"/>
    </source>
</evidence>
<reference evidence="3" key="2">
    <citation type="submission" date="2013-07" db="EMBL/GenBank/DDBJ databases">
        <authorList>
            <consortium name="The Broad Institute Genome Sequencing Platform"/>
            <person name="Cuomo C."/>
            <person name="Litvintseva A."/>
            <person name="Chen Y."/>
            <person name="Heitman J."/>
            <person name="Sun S."/>
            <person name="Springer D."/>
            <person name="Dromer F."/>
            <person name="Young S.K."/>
            <person name="Zeng Q."/>
            <person name="Gargeya S."/>
            <person name="Fitzgerald M."/>
            <person name="Abouelleil A."/>
            <person name="Alvarado L."/>
            <person name="Berlin A.M."/>
            <person name="Chapman S.B."/>
            <person name="Dewar J."/>
            <person name="Goldberg J."/>
            <person name="Griggs A."/>
            <person name="Gujja S."/>
            <person name="Hansen M."/>
            <person name="Howarth C."/>
            <person name="Imamovic A."/>
            <person name="Larimer J."/>
            <person name="McCowan C."/>
            <person name="Murphy C."/>
            <person name="Pearson M."/>
            <person name="Priest M."/>
            <person name="Roberts A."/>
            <person name="Saif S."/>
            <person name="Shea T."/>
            <person name="Sykes S."/>
            <person name="Wortman J."/>
            <person name="Nusbaum C."/>
            <person name="Birren B."/>
        </authorList>
    </citation>
    <scope>NUCLEOTIDE SEQUENCE</scope>
    <source>
        <strain evidence="3">CBS 10118</strain>
    </source>
</reference>
<reference evidence="3" key="4">
    <citation type="submission" date="2024-02" db="EMBL/GenBank/DDBJ databases">
        <title>Comparative genomics of Cryptococcus and Kwoniella reveals pathogenesis evolution and contrasting modes of karyotype evolution via chromosome fusion or intercentromeric recombination.</title>
        <authorList>
            <person name="Coelho M.A."/>
            <person name="David-Palma M."/>
            <person name="Shea T."/>
            <person name="Bowers K."/>
            <person name="McGinley-Smith S."/>
            <person name="Mohammad A.W."/>
            <person name="Gnirke A."/>
            <person name="Yurkov A.M."/>
            <person name="Nowrousian M."/>
            <person name="Sun S."/>
            <person name="Cuomo C.A."/>
            <person name="Heitman J."/>
        </authorList>
    </citation>
    <scope>NUCLEOTIDE SEQUENCE</scope>
    <source>
        <strain evidence="3">CBS 10118</strain>
    </source>
</reference>
<organism evidence="2">
    <name type="scientific">Kwoniella bestiolae CBS 10118</name>
    <dbReference type="NCBI Taxonomy" id="1296100"/>
    <lineage>
        <taxon>Eukaryota</taxon>
        <taxon>Fungi</taxon>
        <taxon>Dikarya</taxon>
        <taxon>Basidiomycota</taxon>
        <taxon>Agaricomycotina</taxon>
        <taxon>Tremellomycetes</taxon>
        <taxon>Tremellales</taxon>
        <taxon>Cryptococcaceae</taxon>
        <taxon>Kwoniella</taxon>
    </lineage>
</organism>
<dbReference type="VEuPathDB" id="FungiDB:I302_01922"/>
<name>A0A1B9G7S6_9TREE</name>
<dbReference type="OrthoDB" id="10449531at2759"/>